<organism evidence="1 2">
    <name type="scientific">Companilactobacillus bobalius DSM 19674</name>
    <dbReference type="NCBI Taxonomy" id="1423788"/>
    <lineage>
        <taxon>Bacteria</taxon>
        <taxon>Bacillati</taxon>
        <taxon>Bacillota</taxon>
        <taxon>Bacilli</taxon>
        <taxon>Lactobacillales</taxon>
        <taxon>Lactobacillaceae</taxon>
        <taxon>Companilactobacillus</taxon>
        <taxon>Companilactobacillus bobalius</taxon>
    </lineage>
</organism>
<dbReference type="EMBL" id="AZDY01000037">
    <property type="protein sequence ID" value="KRK83342.1"/>
    <property type="molecule type" value="Genomic_DNA"/>
</dbReference>
<sequence>MDEETPRVKSVLLLPNFYLRVNYDNNQVRFAKSKMYYMETHVFQRPHLGLTSLTPGWYWIGSDIKLLDDNKFSVNDAVYDGNEIYGSKVKPY</sequence>
<evidence type="ECO:0000313" key="1">
    <source>
        <dbReference type="EMBL" id="KRK83342.1"/>
    </source>
</evidence>
<reference evidence="1 2" key="1">
    <citation type="journal article" date="2015" name="Genome Announc.">
        <title>Expanding the biotechnology potential of lactobacilli through comparative genomics of 213 strains and associated genera.</title>
        <authorList>
            <person name="Sun Z."/>
            <person name="Harris H.M."/>
            <person name="McCann A."/>
            <person name="Guo C."/>
            <person name="Argimon S."/>
            <person name="Zhang W."/>
            <person name="Yang X."/>
            <person name="Jeffery I.B."/>
            <person name="Cooney J.C."/>
            <person name="Kagawa T.F."/>
            <person name="Liu W."/>
            <person name="Song Y."/>
            <person name="Salvetti E."/>
            <person name="Wrobel A."/>
            <person name="Rasinkangas P."/>
            <person name="Parkhill J."/>
            <person name="Rea M.C."/>
            <person name="O'Sullivan O."/>
            <person name="Ritari J."/>
            <person name="Douillard F.P."/>
            <person name="Paul Ross R."/>
            <person name="Yang R."/>
            <person name="Briner A.E."/>
            <person name="Felis G.E."/>
            <person name="de Vos W.M."/>
            <person name="Barrangou R."/>
            <person name="Klaenhammer T.R."/>
            <person name="Caufield P.W."/>
            <person name="Cui Y."/>
            <person name="Zhang H."/>
            <person name="O'Toole P.W."/>
        </authorList>
    </citation>
    <scope>NUCLEOTIDE SEQUENCE [LARGE SCALE GENOMIC DNA]</scope>
    <source>
        <strain evidence="1 2">DSM 19674</strain>
    </source>
</reference>
<evidence type="ECO:0000313" key="2">
    <source>
        <dbReference type="Proteomes" id="UP000051515"/>
    </source>
</evidence>
<dbReference type="AlphaFoldDB" id="A0A0R1KIK2"/>
<accession>A0A0R1KIK2</accession>
<dbReference type="STRING" id="1423788.FC78_GL002153"/>
<dbReference type="Proteomes" id="UP000051515">
    <property type="component" value="Unassembled WGS sequence"/>
</dbReference>
<comment type="caution">
    <text evidence="1">The sequence shown here is derived from an EMBL/GenBank/DDBJ whole genome shotgun (WGS) entry which is preliminary data.</text>
</comment>
<dbReference type="RefSeq" id="WP_056952825.1">
    <property type="nucleotide sequence ID" value="NZ_AZDY01000037.1"/>
</dbReference>
<dbReference type="OrthoDB" id="2300771at2"/>
<keyword evidence="2" id="KW-1185">Reference proteome</keyword>
<protein>
    <submittedName>
        <fullName evidence="1">Uncharacterized protein</fullName>
    </submittedName>
</protein>
<name>A0A0R1KIK2_9LACO</name>
<proteinExistence type="predicted"/>
<dbReference type="PATRIC" id="fig|1423788.3.peg.2221"/>
<gene>
    <name evidence="1" type="ORF">FC78_GL002153</name>
</gene>